<proteinExistence type="inferred from homology"/>
<reference evidence="9 10" key="1">
    <citation type="submission" date="2024-08" db="EMBL/GenBank/DDBJ databases">
        <title>Whole-genome sequencing of halo(alkali)philic microorganisms from hypersaline lakes.</title>
        <authorList>
            <person name="Sorokin D.Y."/>
            <person name="Merkel A.Y."/>
            <person name="Messina E."/>
            <person name="Yakimov M."/>
        </authorList>
    </citation>
    <scope>NUCLEOTIDE SEQUENCE [LARGE SCALE GENOMIC DNA]</scope>
    <source>
        <strain evidence="9 10">Cl-TMA</strain>
    </source>
</reference>
<evidence type="ECO:0000256" key="6">
    <source>
        <dbReference type="ARBA" id="ARBA00023136"/>
    </source>
</evidence>
<protein>
    <submittedName>
        <fullName evidence="9">OmpP1/FadL family transporter</fullName>
    </submittedName>
</protein>
<name>A0ABV4TSD3_9GAMM</name>
<evidence type="ECO:0000313" key="10">
    <source>
        <dbReference type="Proteomes" id="UP001575181"/>
    </source>
</evidence>
<dbReference type="PANTHER" id="PTHR35093">
    <property type="entry name" value="OUTER MEMBRANE PROTEIN NMB0088-RELATED"/>
    <property type="match status" value="1"/>
</dbReference>
<dbReference type="EMBL" id="JBGUAW010000002">
    <property type="protein sequence ID" value="MFA9460054.1"/>
    <property type="molecule type" value="Genomic_DNA"/>
</dbReference>
<keyword evidence="4" id="KW-0812">Transmembrane</keyword>
<feature type="chain" id="PRO_5046751013" evidence="8">
    <location>
        <begin position="29"/>
        <end position="418"/>
    </location>
</feature>
<dbReference type="Proteomes" id="UP001575181">
    <property type="component" value="Unassembled WGS sequence"/>
</dbReference>
<evidence type="ECO:0000256" key="2">
    <source>
        <dbReference type="ARBA" id="ARBA00008163"/>
    </source>
</evidence>
<evidence type="ECO:0000256" key="4">
    <source>
        <dbReference type="ARBA" id="ARBA00022692"/>
    </source>
</evidence>
<dbReference type="PANTHER" id="PTHR35093:SF8">
    <property type="entry name" value="OUTER MEMBRANE PROTEIN NMB0088-RELATED"/>
    <property type="match status" value="1"/>
</dbReference>
<comment type="caution">
    <text evidence="9">The sequence shown here is derived from an EMBL/GenBank/DDBJ whole genome shotgun (WGS) entry which is preliminary data.</text>
</comment>
<evidence type="ECO:0000256" key="1">
    <source>
        <dbReference type="ARBA" id="ARBA00004571"/>
    </source>
</evidence>
<gene>
    <name evidence="9" type="ORF">ACERLL_04375</name>
</gene>
<evidence type="ECO:0000256" key="8">
    <source>
        <dbReference type="SAM" id="SignalP"/>
    </source>
</evidence>
<comment type="subcellular location">
    <subcellularLocation>
        <location evidence="1">Cell outer membrane</location>
        <topology evidence="1">Multi-pass membrane protein</topology>
    </subcellularLocation>
</comment>
<organism evidence="9 10">
    <name type="scientific">Thiohalorhabdus methylotrophus</name>
    <dbReference type="NCBI Taxonomy" id="3242694"/>
    <lineage>
        <taxon>Bacteria</taxon>
        <taxon>Pseudomonadati</taxon>
        <taxon>Pseudomonadota</taxon>
        <taxon>Gammaproteobacteria</taxon>
        <taxon>Thiohalorhabdales</taxon>
        <taxon>Thiohalorhabdaceae</taxon>
        <taxon>Thiohalorhabdus</taxon>
    </lineage>
</organism>
<evidence type="ECO:0000256" key="3">
    <source>
        <dbReference type="ARBA" id="ARBA00022452"/>
    </source>
</evidence>
<evidence type="ECO:0000313" key="9">
    <source>
        <dbReference type="EMBL" id="MFA9460054.1"/>
    </source>
</evidence>
<accession>A0ABV4TSD3</accession>
<evidence type="ECO:0000256" key="7">
    <source>
        <dbReference type="ARBA" id="ARBA00023237"/>
    </source>
</evidence>
<sequence>MPAKKVSIRRSCIPVLLLSGLPALPANAGPHGFDLHNTLMPASGGMAGTSLATPLDVPSALYGNPATLSQFRGTQAAFGATLYKPRVEINHDGSVTGAAFDAESNTQAFPVPNIAITQDLRGGGIPGTLGIGFSAISGIGAEFKNEPKSLGAGAEFTVFGVNAGGGFELADGLSLGGALTVSFAQLDAGLASSGAEVHDLGYRGSLGLTYDLPAHTTTALYYQTELSHTFKNAFQTDSTSGGFPSYSSQTVEQPANLGFGLSNRSLLDGRLLLALDVIHKSWEQSKFWGDVYNDQTVGSLGAQLSSGDWRFRLGYGYAEDPNKDSPESLGGLDQVQAGVGGKVIPLSTPVIQYLQATQTVVIYEHRATVGLGYKDLVMEGLDGDIHFGWQFENDRDFGGHTKARVSSWQLGFGLTWRM</sequence>
<keyword evidence="3" id="KW-1134">Transmembrane beta strand</keyword>
<keyword evidence="6" id="KW-0472">Membrane</keyword>
<dbReference type="InterPro" id="IPR005017">
    <property type="entry name" value="OMPP1/FadL/TodX"/>
</dbReference>
<dbReference type="RefSeq" id="WP_373654829.1">
    <property type="nucleotide sequence ID" value="NZ_JBGUAW010000002.1"/>
</dbReference>
<evidence type="ECO:0000256" key="5">
    <source>
        <dbReference type="ARBA" id="ARBA00022729"/>
    </source>
</evidence>
<keyword evidence="7" id="KW-0998">Cell outer membrane</keyword>
<keyword evidence="10" id="KW-1185">Reference proteome</keyword>
<dbReference type="Gene3D" id="2.40.160.60">
    <property type="entry name" value="Outer membrane protein transport protein (OMPP1/FadL/TodX)"/>
    <property type="match status" value="1"/>
</dbReference>
<keyword evidence="5 8" id="KW-0732">Signal</keyword>
<comment type="similarity">
    <text evidence="2">Belongs to the OmpP1/FadL family.</text>
</comment>
<dbReference type="SUPFAM" id="SSF56935">
    <property type="entry name" value="Porins"/>
    <property type="match status" value="1"/>
</dbReference>
<feature type="signal peptide" evidence="8">
    <location>
        <begin position="1"/>
        <end position="28"/>
    </location>
</feature>